<evidence type="ECO:0000313" key="2">
    <source>
        <dbReference type="EMBL" id="KAB0680904.1"/>
    </source>
</evidence>
<evidence type="ECO:0000256" key="1">
    <source>
        <dbReference type="SAM" id="MobiDB-lite"/>
    </source>
</evidence>
<dbReference type="Proteomes" id="UP000432089">
    <property type="component" value="Unassembled WGS sequence"/>
</dbReference>
<organism evidence="2 3">
    <name type="scientific">Plantimonas leprariae</name>
    <dbReference type="NCBI Taxonomy" id="2615207"/>
    <lineage>
        <taxon>Bacteria</taxon>
        <taxon>Pseudomonadati</taxon>
        <taxon>Pseudomonadota</taxon>
        <taxon>Alphaproteobacteria</taxon>
        <taxon>Hyphomicrobiales</taxon>
        <taxon>Aurantimonadaceae</taxon>
        <taxon>Plantimonas</taxon>
    </lineage>
</organism>
<protein>
    <submittedName>
        <fullName evidence="2">Uncharacterized protein</fullName>
    </submittedName>
</protein>
<reference evidence="2 3" key="1">
    <citation type="submission" date="2019-09" db="EMBL/GenBank/DDBJ databases">
        <title>YIM 132180 draft genome.</title>
        <authorList>
            <person name="Zhang K."/>
        </authorList>
    </citation>
    <scope>NUCLEOTIDE SEQUENCE [LARGE SCALE GENOMIC DNA]</scope>
    <source>
        <strain evidence="2 3">YIM 132180</strain>
    </source>
</reference>
<feature type="region of interest" description="Disordered" evidence="1">
    <location>
        <begin position="105"/>
        <end position="151"/>
    </location>
</feature>
<feature type="region of interest" description="Disordered" evidence="1">
    <location>
        <begin position="20"/>
        <end position="50"/>
    </location>
</feature>
<name>A0A7V7U0T9_9HYPH</name>
<feature type="compositionally biased region" description="Low complexity" evidence="1">
    <location>
        <begin position="134"/>
        <end position="151"/>
    </location>
</feature>
<dbReference type="EMBL" id="VZDO01000004">
    <property type="protein sequence ID" value="KAB0680904.1"/>
    <property type="molecule type" value="Genomic_DNA"/>
</dbReference>
<comment type="caution">
    <text evidence="2">The sequence shown here is derived from an EMBL/GenBank/DDBJ whole genome shotgun (WGS) entry which is preliminary data.</text>
</comment>
<dbReference type="AlphaFoldDB" id="A0A7V7U0T9"/>
<keyword evidence="3" id="KW-1185">Reference proteome</keyword>
<gene>
    <name evidence="2" type="ORF">F6X38_07950</name>
</gene>
<feature type="compositionally biased region" description="Polar residues" evidence="1">
    <location>
        <begin position="105"/>
        <end position="118"/>
    </location>
</feature>
<feature type="compositionally biased region" description="Basic and acidic residues" evidence="1">
    <location>
        <begin position="119"/>
        <end position="130"/>
    </location>
</feature>
<sequence>MLAGAAAAVAPLAACNIIPPEGPSLIAQRPNRDFGPSSQRQDKNGYPLLGAFPGAAAKQLDPNAVAQDRAGMLAAANQQNNEVRSASAEYQQSVAEAQAIRAQHQQDVQAITSTQSRSDSARKSNEDVIRQIEQGSTTSSGQTTPPSDSGR</sequence>
<evidence type="ECO:0000313" key="3">
    <source>
        <dbReference type="Proteomes" id="UP000432089"/>
    </source>
</evidence>
<accession>A0A7V7U0T9</accession>
<proteinExistence type="predicted"/>